<proteinExistence type="predicted"/>
<reference evidence="1 2" key="1">
    <citation type="submission" date="2019-10" db="EMBL/GenBank/DDBJ databases">
        <title>Dictyobacter vulcani sp. nov., within the class Ktedonobacteria, isolated from soil of volcanic Mt. Zao.</title>
        <authorList>
            <person name="Zheng Y."/>
            <person name="Wang C.M."/>
            <person name="Sakai Y."/>
            <person name="Abe K."/>
            <person name="Yokota A."/>
            <person name="Yabe S."/>
        </authorList>
    </citation>
    <scope>NUCLEOTIDE SEQUENCE [LARGE SCALE GENOMIC DNA]</scope>
    <source>
        <strain evidence="1 2">W12</strain>
    </source>
</reference>
<evidence type="ECO:0000313" key="2">
    <source>
        <dbReference type="Proteomes" id="UP000326912"/>
    </source>
</evidence>
<organism evidence="1 2">
    <name type="scientific">Dictyobacter vulcani</name>
    <dbReference type="NCBI Taxonomy" id="2607529"/>
    <lineage>
        <taxon>Bacteria</taxon>
        <taxon>Bacillati</taxon>
        <taxon>Chloroflexota</taxon>
        <taxon>Ktedonobacteria</taxon>
        <taxon>Ktedonobacterales</taxon>
        <taxon>Dictyobacteraceae</taxon>
        <taxon>Dictyobacter</taxon>
    </lineage>
</organism>
<sequence>MKLSDHYMSGREVQKLLGITEPKLRTLVSNNTLTKIVPPGRKTGLYIKSEVYNYAERWEAFLLAKEPPKASFAIAKVEDMPAEYELAKRVLGATMAIEQRQAWIKKNPECDFIVKYNDRVVAYLTLLPLKHQVIENFMQGKIRGWEIQEEDIETYEPGKQLECIIMGTASDPDMGEEAKKGYMLILIRGLMRFLEELGERGIYINKVYSTSETPTGIAMSLHLGMEELKPRLGKRLRFVLDVQQSDHFLFKSYKESLARWENAQKVEIK</sequence>
<protein>
    <submittedName>
        <fullName evidence="1">Uncharacterized protein</fullName>
    </submittedName>
</protein>
<evidence type="ECO:0000313" key="1">
    <source>
        <dbReference type="EMBL" id="GER88061.1"/>
    </source>
</evidence>
<keyword evidence="2" id="KW-1185">Reference proteome</keyword>
<dbReference type="EMBL" id="BKZW01000001">
    <property type="protein sequence ID" value="GER88061.1"/>
    <property type="molecule type" value="Genomic_DNA"/>
</dbReference>
<comment type="caution">
    <text evidence="1">The sequence shown here is derived from an EMBL/GenBank/DDBJ whole genome shotgun (WGS) entry which is preliminary data.</text>
</comment>
<gene>
    <name evidence="1" type="ORF">KDW_22230</name>
</gene>
<name>A0A5J4KNY9_9CHLR</name>
<accession>A0A5J4KNY9</accession>
<dbReference type="RefSeq" id="WP_151755992.1">
    <property type="nucleotide sequence ID" value="NZ_BKZW01000001.1"/>
</dbReference>
<dbReference type="AlphaFoldDB" id="A0A5J4KNY9"/>
<dbReference type="Proteomes" id="UP000326912">
    <property type="component" value="Unassembled WGS sequence"/>
</dbReference>